<protein>
    <submittedName>
        <fullName evidence="1">Uncharacterized protein</fullName>
    </submittedName>
</protein>
<reference evidence="1" key="1">
    <citation type="journal article" date="2023" name="bioRxiv">
        <title>Scaffold-level genome assemblies of two parasitoid biocontrol wasps reveal the parthenogenesis mechanism and an associated novel virus.</title>
        <authorList>
            <person name="Inwood S."/>
            <person name="Skelly J."/>
            <person name="Guhlin J."/>
            <person name="Harrop T."/>
            <person name="Goldson S."/>
            <person name="Dearden P."/>
        </authorList>
    </citation>
    <scope>NUCLEOTIDE SEQUENCE</scope>
    <source>
        <strain evidence="1">Irish</strain>
        <tissue evidence="1">Whole body</tissue>
    </source>
</reference>
<dbReference type="EMBL" id="JAQQBS010001425">
    <property type="protein sequence ID" value="KAK0157481.1"/>
    <property type="molecule type" value="Genomic_DNA"/>
</dbReference>
<reference evidence="1" key="2">
    <citation type="submission" date="2023-03" db="EMBL/GenBank/DDBJ databases">
        <authorList>
            <person name="Inwood S.N."/>
            <person name="Skelly J.G."/>
            <person name="Guhlin J."/>
            <person name="Harrop T.W.R."/>
            <person name="Goldson S.G."/>
            <person name="Dearden P.K."/>
        </authorList>
    </citation>
    <scope>NUCLEOTIDE SEQUENCE</scope>
    <source>
        <strain evidence="1">Irish</strain>
        <tissue evidence="1">Whole body</tissue>
    </source>
</reference>
<feature type="non-terminal residue" evidence="1">
    <location>
        <position position="53"/>
    </location>
</feature>
<gene>
    <name evidence="1" type="ORF">PV328_011223</name>
</gene>
<proteinExistence type="predicted"/>
<dbReference type="Proteomes" id="UP001168990">
    <property type="component" value="Unassembled WGS sequence"/>
</dbReference>
<evidence type="ECO:0000313" key="2">
    <source>
        <dbReference type="Proteomes" id="UP001168990"/>
    </source>
</evidence>
<accession>A0AA39C3Y5</accession>
<evidence type="ECO:0000313" key="1">
    <source>
        <dbReference type="EMBL" id="KAK0157481.1"/>
    </source>
</evidence>
<name>A0AA39C3Y5_9HYME</name>
<organism evidence="1 2">
    <name type="scientific">Microctonus aethiopoides</name>
    <dbReference type="NCBI Taxonomy" id="144406"/>
    <lineage>
        <taxon>Eukaryota</taxon>
        <taxon>Metazoa</taxon>
        <taxon>Ecdysozoa</taxon>
        <taxon>Arthropoda</taxon>
        <taxon>Hexapoda</taxon>
        <taxon>Insecta</taxon>
        <taxon>Pterygota</taxon>
        <taxon>Neoptera</taxon>
        <taxon>Endopterygota</taxon>
        <taxon>Hymenoptera</taxon>
        <taxon>Apocrita</taxon>
        <taxon>Ichneumonoidea</taxon>
        <taxon>Braconidae</taxon>
        <taxon>Euphorinae</taxon>
        <taxon>Microctonus</taxon>
    </lineage>
</organism>
<sequence>MAKEAIRLWEICSPGTEGISIKEGWRDSVLGAPRRLMTTITSLSHDNSFHPTP</sequence>
<comment type="caution">
    <text evidence="1">The sequence shown here is derived from an EMBL/GenBank/DDBJ whole genome shotgun (WGS) entry which is preliminary data.</text>
</comment>
<dbReference type="AlphaFoldDB" id="A0AA39C3Y5"/>
<keyword evidence="2" id="KW-1185">Reference proteome</keyword>